<comment type="caution">
    <text evidence="3">The sequence shown here is derived from an EMBL/GenBank/DDBJ whole genome shotgun (WGS) entry which is preliminary data.</text>
</comment>
<dbReference type="Proteomes" id="UP000305282">
    <property type="component" value="Unassembled WGS sequence"/>
</dbReference>
<name>A0A4S5DKE7_9ACTN</name>
<keyword evidence="2" id="KW-0812">Transmembrane</keyword>
<feature type="transmembrane region" description="Helical" evidence="2">
    <location>
        <begin position="141"/>
        <end position="163"/>
    </location>
</feature>
<dbReference type="OrthoDB" id="3217469at2"/>
<feature type="region of interest" description="Disordered" evidence="1">
    <location>
        <begin position="1"/>
        <end position="45"/>
    </location>
</feature>
<evidence type="ECO:0000256" key="2">
    <source>
        <dbReference type="SAM" id="Phobius"/>
    </source>
</evidence>
<feature type="transmembrane region" description="Helical" evidence="2">
    <location>
        <begin position="83"/>
        <end position="104"/>
    </location>
</feature>
<feature type="compositionally biased region" description="Low complexity" evidence="1">
    <location>
        <begin position="9"/>
        <end position="42"/>
    </location>
</feature>
<feature type="transmembrane region" description="Helical" evidence="2">
    <location>
        <begin position="49"/>
        <end position="71"/>
    </location>
</feature>
<evidence type="ECO:0000256" key="1">
    <source>
        <dbReference type="SAM" id="MobiDB-lite"/>
    </source>
</evidence>
<dbReference type="InterPro" id="IPR046095">
    <property type="entry name" value="DUF6113"/>
</dbReference>
<organism evidence="3 4">
    <name type="scientific">Candidatus Frankia alpina</name>
    <dbReference type="NCBI Taxonomy" id="2699483"/>
    <lineage>
        <taxon>Bacteria</taxon>
        <taxon>Bacillati</taxon>
        <taxon>Actinomycetota</taxon>
        <taxon>Actinomycetes</taxon>
        <taxon>Frankiales</taxon>
        <taxon>Frankiaceae</taxon>
        <taxon>Frankia</taxon>
    </lineage>
</organism>
<dbReference type="AlphaFoldDB" id="A0A4S5DKE7"/>
<evidence type="ECO:0000313" key="3">
    <source>
        <dbReference type="EMBL" id="THJ59904.1"/>
    </source>
</evidence>
<evidence type="ECO:0000313" key="4">
    <source>
        <dbReference type="Proteomes" id="UP000305282"/>
    </source>
</evidence>
<keyword evidence="2" id="KW-0472">Membrane</keyword>
<dbReference type="Pfam" id="PF19608">
    <property type="entry name" value="DUF6113"/>
    <property type="match status" value="1"/>
</dbReference>
<proteinExistence type="predicted"/>
<evidence type="ECO:0008006" key="5">
    <source>
        <dbReference type="Google" id="ProtNLM"/>
    </source>
</evidence>
<accession>A0A4S5DKE7</accession>
<keyword evidence="4" id="KW-1185">Reference proteome</keyword>
<protein>
    <recommendedName>
        <fullName evidence="5">Integral membrane protein</fullName>
    </recommendedName>
</protein>
<keyword evidence="2" id="KW-1133">Transmembrane helix</keyword>
<dbReference type="EMBL" id="SSXH01000562">
    <property type="protein sequence ID" value="THJ59904.1"/>
    <property type="molecule type" value="Genomic_DNA"/>
</dbReference>
<gene>
    <name evidence="3" type="ORF">E7Y31_18020</name>
</gene>
<feature type="transmembrane region" description="Helical" evidence="2">
    <location>
        <begin position="110"/>
        <end position="129"/>
    </location>
</feature>
<sequence>MSYCRSMARPGTGPRRTPPSSRSSESFRSSRQPEPETETGPAEPEPGRVFLGFSYALGVVLGVGLGLYGVFLVPDGPRPGGTLLSVGLLLAVVGNGAAALLVRWLTGTRLGPATVLIGWMPVVLLLAASRPEGDLLLQSSATAYAFLLLGGLSPIVVAVLGGARRGFTVLPPPVRPRR</sequence>
<reference evidence="3 4" key="1">
    <citation type="submission" date="2019-04" db="EMBL/GenBank/DDBJ databases">
        <title>Draft genome sequences for three unisolated Alnus-infective Frankia Sp+ strains, AgTrS, AiOr and AvVan, the first sequenced Frankia strains able to sporulate in-planta.</title>
        <authorList>
            <person name="Bethencourt L."/>
            <person name="Vautrin F."/>
            <person name="Taib N."/>
            <person name="Dubost A."/>
            <person name="Castro-Garcia L."/>
            <person name="Imbaud O."/>
            <person name="Abrouk D."/>
            <person name="Fournier P."/>
            <person name="Briolay J."/>
            <person name="Nguyen A."/>
            <person name="Normand P."/>
            <person name="Fernandez M.P."/>
            <person name="Brochier-Armanet C."/>
            <person name="Herrera-Belaroussi A."/>
        </authorList>
    </citation>
    <scope>NUCLEOTIDE SEQUENCE [LARGE SCALE GENOMIC DNA]</scope>
    <source>
        <strain evidence="3 4">AvVan</strain>
    </source>
</reference>